<organism evidence="3 4">
    <name type="scientific">Pigmentiphaga aceris</name>
    <dbReference type="NCBI Taxonomy" id="1940612"/>
    <lineage>
        <taxon>Bacteria</taxon>
        <taxon>Pseudomonadati</taxon>
        <taxon>Pseudomonadota</taxon>
        <taxon>Betaproteobacteria</taxon>
        <taxon>Burkholderiales</taxon>
        <taxon>Alcaligenaceae</taxon>
        <taxon>Pigmentiphaga</taxon>
    </lineage>
</organism>
<proteinExistence type="predicted"/>
<gene>
    <name evidence="3" type="ORF">FXN63_00820</name>
</gene>
<evidence type="ECO:0000313" key="4">
    <source>
        <dbReference type="Proteomes" id="UP000325161"/>
    </source>
</evidence>
<dbReference type="Proteomes" id="UP000325161">
    <property type="component" value="Chromosome"/>
</dbReference>
<feature type="transmembrane region" description="Helical" evidence="2">
    <location>
        <begin position="29"/>
        <end position="53"/>
    </location>
</feature>
<evidence type="ECO:0000256" key="1">
    <source>
        <dbReference type="SAM" id="MobiDB-lite"/>
    </source>
</evidence>
<keyword evidence="2" id="KW-1133">Transmembrane helix</keyword>
<protein>
    <submittedName>
        <fullName evidence="3">Uncharacterized protein</fullName>
    </submittedName>
</protein>
<accession>A0A5C0AV34</accession>
<feature type="region of interest" description="Disordered" evidence="1">
    <location>
        <begin position="158"/>
        <end position="189"/>
    </location>
</feature>
<keyword evidence="2" id="KW-0812">Transmembrane</keyword>
<feature type="region of interest" description="Disordered" evidence="1">
    <location>
        <begin position="204"/>
        <end position="238"/>
    </location>
</feature>
<sequence length="287" mass="29264">MPEQHFDNLRAERREPPPKKKGKTAWQRIRFLLLLSIFPIAAAVGGIVFGQWLAVRAPVDQSAAAAAAANGPVDIRSLPLANGNGVPEPPQPRMDGSRGVPPRVANASKPIPVVSAGAAGAPVPSAPPGTTVNPGVPATVAGLVNDPSLHISTAPYVPSATPAPGTPGGPAALPSSGASGWMPQADLSPTPRIGAYAQVVPVTAGDNNDQGGFQPMPVSDAPPPSQGLSVSSRPPAGANMPAWQRVLRIALDRCEAQSSGRNACIQQARNNYCEANQGWGAVAECGP</sequence>
<keyword evidence="4" id="KW-1185">Reference proteome</keyword>
<dbReference type="RefSeq" id="WP_148811920.1">
    <property type="nucleotide sequence ID" value="NZ_CP043046.1"/>
</dbReference>
<feature type="compositionally biased region" description="Basic and acidic residues" evidence="1">
    <location>
        <begin position="1"/>
        <end position="18"/>
    </location>
</feature>
<feature type="compositionally biased region" description="Low complexity" evidence="1">
    <location>
        <begin position="158"/>
        <end position="180"/>
    </location>
</feature>
<evidence type="ECO:0000313" key="3">
    <source>
        <dbReference type="EMBL" id="QEI04531.1"/>
    </source>
</evidence>
<reference evidence="3 4" key="1">
    <citation type="submission" date="2019-08" db="EMBL/GenBank/DDBJ databases">
        <title>Amphibian skin-associated Pigmentiphaga: genome sequence and occurrence across geography and hosts.</title>
        <authorList>
            <person name="Bletz M.C."/>
            <person name="Bunk B."/>
            <person name="Sproeer C."/>
            <person name="Biwer P."/>
            <person name="Reiter S."/>
            <person name="Rabemananjara F.C.E."/>
            <person name="Schulz S."/>
            <person name="Overmann J."/>
            <person name="Vences M."/>
        </authorList>
    </citation>
    <scope>NUCLEOTIDE SEQUENCE [LARGE SCALE GENOMIC DNA]</scope>
    <source>
        <strain evidence="3 4">Mada1488</strain>
    </source>
</reference>
<evidence type="ECO:0000256" key="2">
    <source>
        <dbReference type="SAM" id="Phobius"/>
    </source>
</evidence>
<dbReference type="KEGG" id="pacr:FXN63_00820"/>
<name>A0A5C0AV34_9BURK</name>
<dbReference type="AlphaFoldDB" id="A0A5C0AV34"/>
<feature type="region of interest" description="Disordered" evidence="1">
    <location>
        <begin position="1"/>
        <end position="22"/>
    </location>
</feature>
<keyword evidence="2" id="KW-0472">Membrane</keyword>
<feature type="region of interest" description="Disordered" evidence="1">
    <location>
        <begin position="80"/>
        <end position="101"/>
    </location>
</feature>
<dbReference type="OrthoDB" id="9182752at2"/>
<dbReference type="EMBL" id="CP043046">
    <property type="protein sequence ID" value="QEI04531.1"/>
    <property type="molecule type" value="Genomic_DNA"/>
</dbReference>